<evidence type="ECO:0000313" key="10">
    <source>
        <dbReference type="EMBL" id="CBI10065.1"/>
    </source>
</evidence>
<feature type="domain" description="General secretion pathway GspH" evidence="9">
    <location>
        <begin position="53"/>
        <end position="159"/>
    </location>
</feature>
<keyword evidence="7 8" id="KW-0472">Membrane</keyword>
<dbReference type="GO" id="GO:0015628">
    <property type="term" value="P:protein secretion by the type II secretion system"/>
    <property type="evidence" value="ECO:0007669"/>
    <property type="project" value="InterPro"/>
</dbReference>
<keyword evidence="3" id="KW-0488">Methylation</keyword>
<gene>
    <name evidence="10" type="ORF">CARN7_0825</name>
</gene>
<keyword evidence="4" id="KW-0997">Cell inner membrane</keyword>
<evidence type="ECO:0000256" key="7">
    <source>
        <dbReference type="ARBA" id="ARBA00023136"/>
    </source>
</evidence>
<dbReference type="AlphaFoldDB" id="E6QS43"/>
<dbReference type="SUPFAM" id="SSF54523">
    <property type="entry name" value="Pili subunits"/>
    <property type="match status" value="1"/>
</dbReference>
<dbReference type="PROSITE" id="PS00409">
    <property type="entry name" value="PROKAR_NTER_METHYL"/>
    <property type="match status" value="1"/>
</dbReference>
<evidence type="ECO:0000256" key="2">
    <source>
        <dbReference type="ARBA" id="ARBA00022475"/>
    </source>
</evidence>
<proteinExistence type="predicted"/>
<comment type="caution">
    <text evidence="10">The sequence shown here is derived from an EMBL/GenBank/DDBJ whole genome shotgun (WGS) entry which is preliminary data.</text>
</comment>
<organism evidence="10">
    <name type="scientific">mine drainage metagenome</name>
    <dbReference type="NCBI Taxonomy" id="410659"/>
    <lineage>
        <taxon>unclassified sequences</taxon>
        <taxon>metagenomes</taxon>
        <taxon>ecological metagenomes</taxon>
    </lineage>
</organism>
<keyword evidence="2" id="KW-1003">Cell membrane</keyword>
<evidence type="ECO:0000256" key="1">
    <source>
        <dbReference type="ARBA" id="ARBA00004377"/>
    </source>
</evidence>
<keyword evidence="5 8" id="KW-0812">Transmembrane</keyword>
<evidence type="ECO:0000256" key="3">
    <source>
        <dbReference type="ARBA" id="ARBA00022481"/>
    </source>
</evidence>
<accession>E6QS43</accession>
<dbReference type="Gene3D" id="3.30.700.10">
    <property type="entry name" value="Glycoprotein, Type 4 Pilin"/>
    <property type="match status" value="1"/>
</dbReference>
<evidence type="ECO:0000256" key="6">
    <source>
        <dbReference type="ARBA" id="ARBA00022989"/>
    </source>
</evidence>
<reference evidence="10" key="1">
    <citation type="submission" date="2009-10" db="EMBL/GenBank/DDBJ databases">
        <title>Diversity of trophic interactions inside an arsenic-rich microbial ecosystem.</title>
        <authorList>
            <person name="Bertin P.N."/>
            <person name="Heinrich-Salmeron A."/>
            <person name="Pelletier E."/>
            <person name="Goulhen-Chollet F."/>
            <person name="Arsene-Ploetze F."/>
            <person name="Gallien S."/>
            <person name="Calteau A."/>
            <person name="Vallenet D."/>
            <person name="Casiot C."/>
            <person name="Chane-Woon-Ming B."/>
            <person name="Giloteaux L."/>
            <person name="Barakat M."/>
            <person name="Bonnefoy V."/>
            <person name="Bruneel O."/>
            <person name="Chandler M."/>
            <person name="Cleiss J."/>
            <person name="Duran R."/>
            <person name="Elbaz-Poulichet F."/>
            <person name="Fonknechten N."/>
            <person name="Lauga B."/>
            <person name="Mornico D."/>
            <person name="Ortet P."/>
            <person name="Schaeffer C."/>
            <person name="Siguier P."/>
            <person name="Alexander Thil Smith A."/>
            <person name="Van Dorsselaer A."/>
            <person name="Weissenbach J."/>
            <person name="Medigue C."/>
            <person name="Le Paslier D."/>
        </authorList>
    </citation>
    <scope>NUCLEOTIDE SEQUENCE</scope>
</reference>
<dbReference type="NCBIfam" id="TIGR02532">
    <property type="entry name" value="IV_pilin_GFxxxE"/>
    <property type="match status" value="1"/>
</dbReference>
<dbReference type="InterPro" id="IPR045584">
    <property type="entry name" value="Pilin-like"/>
</dbReference>
<sequence>MLVDEKGWVMLRMGTGFSLVELLIAMALFAILSALAMPSFLAWIQNQQIRSTAEGIYNSLQRAESEAAKQNQPVDFALISNTPSNGATPSPSSTGPNWEVAVDQGGTPSTSGFIQGGLAAESGKNASINSTQSTVTFSGTATSAGVTINVSNPTGGACVSAGGPMQCLQINVTPYGSIRMCNPALPAGSPQGC</sequence>
<evidence type="ECO:0000256" key="5">
    <source>
        <dbReference type="ARBA" id="ARBA00022692"/>
    </source>
</evidence>
<evidence type="ECO:0000256" key="4">
    <source>
        <dbReference type="ARBA" id="ARBA00022519"/>
    </source>
</evidence>
<dbReference type="Pfam" id="PF07963">
    <property type="entry name" value="N_methyl"/>
    <property type="match status" value="1"/>
</dbReference>
<comment type="subcellular location">
    <subcellularLocation>
        <location evidence="1">Cell inner membrane</location>
        <topology evidence="1">Single-pass membrane protein</topology>
    </subcellularLocation>
</comment>
<feature type="transmembrane region" description="Helical" evidence="8">
    <location>
        <begin position="20"/>
        <end position="44"/>
    </location>
</feature>
<evidence type="ECO:0000256" key="8">
    <source>
        <dbReference type="SAM" id="Phobius"/>
    </source>
</evidence>
<dbReference type="InterPro" id="IPR022346">
    <property type="entry name" value="T2SS_GspH"/>
</dbReference>
<keyword evidence="6 8" id="KW-1133">Transmembrane helix</keyword>
<protein>
    <submittedName>
        <fullName evidence="10">Putative Type II secretory pathway, pseudopilin PulG</fullName>
    </submittedName>
</protein>
<dbReference type="GO" id="GO:0005886">
    <property type="term" value="C:plasma membrane"/>
    <property type="evidence" value="ECO:0007669"/>
    <property type="project" value="UniProtKB-SubCell"/>
</dbReference>
<name>E6QS43_9ZZZZ</name>
<evidence type="ECO:0000259" key="9">
    <source>
        <dbReference type="Pfam" id="PF12019"/>
    </source>
</evidence>
<dbReference type="InterPro" id="IPR012902">
    <property type="entry name" value="N_methyl_site"/>
</dbReference>
<dbReference type="GO" id="GO:0015627">
    <property type="term" value="C:type II protein secretion system complex"/>
    <property type="evidence" value="ECO:0007669"/>
    <property type="project" value="InterPro"/>
</dbReference>
<dbReference type="Pfam" id="PF12019">
    <property type="entry name" value="GspH"/>
    <property type="match status" value="1"/>
</dbReference>
<dbReference type="EMBL" id="CABR01000068">
    <property type="protein sequence ID" value="CBI10065.1"/>
    <property type="molecule type" value="Genomic_DNA"/>
</dbReference>